<dbReference type="EMBL" id="CP132938">
    <property type="protein sequence ID" value="XCB21135.1"/>
    <property type="molecule type" value="Genomic_DNA"/>
</dbReference>
<name>A0AAU7YXW3_9BACT</name>
<proteinExistence type="predicted"/>
<feature type="compositionally biased region" description="Polar residues" evidence="1">
    <location>
        <begin position="521"/>
        <end position="535"/>
    </location>
</feature>
<sequence>MMSTAILMAMGAELSSKQTVAHDIEQLEGPTFAQTLDARVEIAPGILAKDSMVATPTDTSNGKMESTAKNLIDMPDLANVAKARAGGGQEIRALVENKDIHEGKTVPLHTATAAGTQVQTKTKDTETQVAELPVNTEENEAETPAAPYVASTDPLQADEAIPLEHQAGKSQIQMSNVQAPVAQRETLVSGKTQEVAPVKKTATKTQEGEPSQTAAAAKSGAATVPPIANDTKSTHVVVVPSSNPTAGHNTAVPVVMGVPVAPVATSNITLKPEGDKSGVGSGSAPMTSRSFGVTPLSAPTNESASENSVHDTKTSVSDRETTVAAPGDSIAPAKPDAKGERLQVVAASAGGDSDTKTRLTGEPSVATVHAPAPGADATAGAATSFVTGLAKLPGGGGSTSTTSLSNGLREQDGLGSVARSTEPMPRTLSATPTALEVGIPDGTHGWLKVRAEITDGGVVNASVSAPSAASQEMLHRELPSLTAYLQSEKVAVNTVVVHPTASAGAESRGTPVGPESGGSGQTPRQSNEGAQQQGSVKAAAGGAKDVTSYQSLHGVDEDGTLPLATYGSGGSWLSVRA</sequence>
<gene>
    <name evidence="2" type="ORF">RBB81_16295</name>
</gene>
<evidence type="ECO:0000256" key="1">
    <source>
        <dbReference type="SAM" id="MobiDB-lite"/>
    </source>
</evidence>
<protein>
    <recommendedName>
        <fullName evidence="3">Flagellar hook-length control protein FliK</fullName>
    </recommendedName>
</protein>
<feature type="region of interest" description="Disordered" evidence="1">
    <location>
        <begin position="501"/>
        <end position="577"/>
    </location>
</feature>
<evidence type="ECO:0008006" key="3">
    <source>
        <dbReference type="Google" id="ProtNLM"/>
    </source>
</evidence>
<feature type="compositionally biased region" description="Polar residues" evidence="1">
    <location>
        <begin position="284"/>
        <end position="307"/>
    </location>
</feature>
<dbReference type="RefSeq" id="WP_353071401.1">
    <property type="nucleotide sequence ID" value="NZ_CP132938.1"/>
</dbReference>
<feature type="compositionally biased region" description="Polar residues" evidence="1">
    <location>
        <begin position="203"/>
        <end position="213"/>
    </location>
</feature>
<accession>A0AAU7YXW3</accession>
<reference evidence="2" key="2">
    <citation type="journal article" date="2024" name="Environ. Microbiol.">
        <title>Genome analysis and description of Tunturibacter gen. nov. expands the diversity of Terriglobia in tundra soils.</title>
        <authorList>
            <person name="Messyasz A."/>
            <person name="Mannisto M.K."/>
            <person name="Kerkhof L.J."/>
            <person name="Haggblom M.M."/>
        </authorList>
    </citation>
    <scope>NUCLEOTIDE SEQUENCE</scope>
    <source>
        <strain evidence="2">M8UP39</strain>
    </source>
</reference>
<feature type="compositionally biased region" description="Basic and acidic residues" evidence="1">
    <location>
        <begin position="308"/>
        <end position="321"/>
    </location>
</feature>
<reference evidence="2" key="1">
    <citation type="submission" date="2023-08" db="EMBL/GenBank/DDBJ databases">
        <authorList>
            <person name="Messyasz A."/>
            <person name="Mannisto M.K."/>
            <person name="Kerkhof L.J."/>
            <person name="Haggblom M."/>
        </authorList>
    </citation>
    <scope>NUCLEOTIDE SEQUENCE</scope>
    <source>
        <strain evidence="2">M8UP39</strain>
    </source>
</reference>
<feature type="region of interest" description="Disordered" evidence="1">
    <location>
        <begin position="268"/>
        <end position="340"/>
    </location>
</feature>
<organism evidence="2">
    <name type="scientific">Tunturiibacter gelidiferens</name>
    <dbReference type="NCBI Taxonomy" id="3069689"/>
    <lineage>
        <taxon>Bacteria</taxon>
        <taxon>Pseudomonadati</taxon>
        <taxon>Acidobacteriota</taxon>
        <taxon>Terriglobia</taxon>
        <taxon>Terriglobales</taxon>
        <taxon>Acidobacteriaceae</taxon>
        <taxon>Tunturiibacter</taxon>
    </lineage>
</organism>
<dbReference type="AlphaFoldDB" id="A0AAU7YXW3"/>
<feature type="region of interest" description="Disordered" evidence="1">
    <location>
        <begin position="188"/>
        <end position="229"/>
    </location>
</feature>
<evidence type="ECO:0000313" key="2">
    <source>
        <dbReference type="EMBL" id="XCB21135.1"/>
    </source>
</evidence>
<dbReference type="KEGG" id="tgi:RBB81_16295"/>